<gene>
    <name evidence="1" type="ORF">METZ01_LOCUS325102</name>
</gene>
<proteinExistence type="predicted"/>
<name>A0A382PHR6_9ZZZZ</name>
<dbReference type="AlphaFoldDB" id="A0A382PHR6"/>
<sequence length="107" mass="11384">MRDIDKAMFAGKFFKIRIDANVDAFRTPARATGEVVMVIGAVGKAVHLGPVFANPPLHGSGLLEGLETSIDGNEIAGPGIERLVGFLGRERTVGFGQRTQDGPPLLR</sequence>
<feature type="non-terminal residue" evidence="1">
    <location>
        <position position="107"/>
    </location>
</feature>
<organism evidence="1">
    <name type="scientific">marine metagenome</name>
    <dbReference type="NCBI Taxonomy" id="408172"/>
    <lineage>
        <taxon>unclassified sequences</taxon>
        <taxon>metagenomes</taxon>
        <taxon>ecological metagenomes</taxon>
    </lineage>
</organism>
<protein>
    <submittedName>
        <fullName evidence="1">Uncharacterized protein</fullName>
    </submittedName>
</protein>
<reference evidence="1" key="1">
    <citation type="submission" date="2018-05" db="EMBL/GenBank/DDBJ databases">
        <authorList>
            <person name="Lanie J.A."/>
            <person name="Ng W.-L."/>
            <person name="Kazmierczak K.M."/>
            <person name="Andrzejewski T.M."/>
            <person name="Davidsen T.M."/>
            <person name="Wayne K.J."/>
            <person name="Tettelin H."/>
            <person name="Glass J.I."/>
            <person name="Rusch D."/>
            <person name="Podicherti R."/>
            <person name="Tsui H.-C.T."/>
            <person name="Winkler M.E."/>
        </authorList>
    </citation>
    <scope>NUCLEOTIDE SEQUENCE</scope>
</reference>
<accession>A0A382PHR6</accession>
<feature type="non-terminal residue" evidence="1">
    <location>
        <position position="1"/>
    </location>
</feature>
<evidence type="ECO:0000313" key="1">
    <source>
        <dbReference type="EMBL" id="SVC72248.1"/>
    </source>
</evidence>
<dbReference type="EMBL" id="UINC01107113">
    <property type="protein sequence ID" value="SVC72248.1"/>
    <property type="molecule type" value="Genomic_DNA"/>
</dbReference>